<feature type="region of interest" description="Disordered" evidence="1">
    <location>
        <begin position="61"/>
        <end position="82"/>
    </location>
</feature>
<accession>A0AAV7MYH7</accession>
<dbReference type="EMBL" id="JANPWB010000013">
    <property type="protein sequence ID" value="KAJ1107494.1"/>
    <property type="molecule type" value="Genomic_DNA"/>
</dbReference>
<proteinExistence type="predicted"/>
<keyword evidence="3" id="KW-1185">Reference proteome</keyword>
<evidence type="ECO:0000313" key="3">
    <source>
        <dbReference type="Proteomes" id="UP001066276"/>
    </source>
</evidence>
<dbReference type="Proteomes" id="UP001066276">
    <property type="component" value="Chromosome 9"/>
</dbReference>
<feature type="region of interest" description="Disordered" evidence="1">
    <location>
        <begin position="1"/>
        <end position="25"/>
    </location>
</feature>
<evidence type="ECO:0000313" key="2">
    <source>
        <dbReference type="EMBL" id="KAJ1107494.1"/>
    </source>
</evidence>
<sequence length="82" mass="9096">MYSSLTRTTTQSSSARRRLKRSLNGKGVPVWSVAPSWNARRENKTETKGASGFTGVLRCCSPPASDQTTPEELRHHLFDTTT</sequence>
<protein>
    <submittedName>
        <fullName evidence="2">Uncharacterized protein</fullName>
    </submittedName>
</protein>
<name>A0AAV7MYH7_PLEWA</name>
<gene>
    <name evidence="2" type="ORF">NDU88_004884</name>
</gene>
<organism evidence="2 3">
    <name type="scientific">Pleurodeles waltl</name>
    <name type="common">Iberian ribbed newt</name>
    <dbReference type="NCBI Taxonomy" id="8319"/>
    <lineage>
        <taxon>Eukaryota</taxon>
        <taxon>Metazoa</taxon>
        <taxon>Chordata</taxon>
        <taxon>Craniata</taxon>
        <taxon>Vertebrata</taxon>
        <taxon>Euteleostomi</taxon>
        <taxon>Amphibia</taxon>
        <taxon>Batrachia</taxon>
        <taxon>Caudata</taxon>
        <taxon>Salamandroidea</taxon>
        <taxon>Salamandridae</taxon>
        <taxon>Pleurodelinae</taxon>
        <taxon>Pleurodeles</taxon>
    </lineage>
</organism>
<comment type="caution">
    <text evidence="2">The sequence shown here is derived from an EMBL/GenBank/DDBJ whole genome shotgun (WGS) entry which is preliminary data.</text>
</comment>
<reference evidence="2" key="1">
    <citation type="journal article" date="2022" name="bioRxiv">
        <title>Sequencing and chromosome-scale assembly of the giantPleurodeles waltlgenome.</title>
        <authorList>
            <person name="Brown T."/>
            <person name="Elewa A."/>
            <person name="Iarovenko S."/>
            <person name="Subramanian E."/>
            <person name="Araus A.J."/>
            <person name="Petzold A."/>
            <person name="Susuki M."/>
            <person name="Suzuki K.-i.T."/>
            <person name="Hayashi T."/>
            <person name="Toyoda A."/>
            <person name="Oliveira C."/>
            <person name="Osipova E."/>
            <person name="Leigh N.D."/>
            <person name="Simon A."/>
            <person name="Yun M.H."/>
        </authorList>
    </citation>
    <scope>NUCLEOTIDE SEQUENCE</scope>
    <source>
        <strain evidence="2">20211129_DDA</strain>
        <tissue evidence="2">Liver</tissue>
    </source>
</reference>
<feature type="compositionally biased region" description="Basic and acidic residues" evidence="1">
    <location>
        <begin position="71"/>
        <end position="82"/>
    </location>
</feature>
<dbReference type="AlphaFoldDB" id="A0AAV7MYH7"/>
<evidence type="ECO:0000256" key="1">
    <source>
        <dbReference type="SAM" id="MobiDB-lite"/>
    </source>
</evidence>
<feature type="compositionally biased region" description="Low complexity" evidence="1">
    <location>
        <begin position="1"/>
        <end position="14"/>
    </location>
</feature>